<feature type="domain" description="Amidase" evidence="1">
    <location>
        <begin position="45"/>
        <end position="486"/>
    </location>
</feature>
<dbReference type="GO" id="GO:0012505">
    <property type="term" value="C:endomembrane system"/>
    <property type="evidence" value="ECO:0007669"/>
    <property type="project" value="TreeGrafter"/>
</dbReference>
<dbReference type="GO" id="GO:0004040">
    <property type="term" value="F:amidase activity"/>
    <property type="evidence" value="ECO:0007669"/>
    <property type="project" value="UniProtKB-EC"/>
</dbReference>
<dbReference type="RefSeq" id="WP_369720369.1">
    <property type="nucleotide sequence ID" value="NZ_CP165734.1"/>
</dbReference>
<dbReference type="SUPFAM" id="SSF75304">
    <property type="entry name" value="Amidase signature (AS) enzymes"/>
    <property type="match status" value="1"/>
</dbReference>
<reference evidence="2" key="1">
    <citation type="submission" date="2024-08" db="EMBL/GenBank/DDBJ databases">
        <authorList>
            <person name="Chaddad Z."/>
            <person name="Lamrabet M."/>
            <person name="Bouhnik O."/>
            <person name="Alami S."/>
            <person name="Wipf D."/>
            <person name="Courty P.E."/>
            <person name="Missbah El Idrissi M."/>
        </authorList>
    </citation>
    <scope>NUCLEOTIDE SEQUENCE</scope>
    <source>
        <strain evidence="2">LLZ17</strain>
    </source>
</reference>
<keyword evidence="2" id="KW-0378">Hydrolase</keyword>
<sequence>MTVTPLTPAFSQKAMRSSASEPGLDYANVSELRALLDARRISATELFEHAIGRIEALDSRINAVVVRDFDRAKAAAREADAALARGERRPLLGIPMTVKEAFNVGGLPTTWGLPMGRGWRATEDAVAVARLKAAGAVILGKTNLAIAIADWQSFNPIYGTTNNPWDLTRTPGGSSGGAAAALAAGYVPLELGSDFSGSLRVPAHLCGVFGHKPTSNLVPQRGHAPPRSPALATDLTSGLGVCGPMARTAADLSTMLDVIAGPDEYEARAYHLALPAPRHEALRDFRVLVLDSHPLLPVASEIRAALDQLAGRLAATGAKVARSSPLVPDLAESARLHTRMVRNFAAFGQPPEFFAKVRENVAALKPDDDSLKAWRTRGPLLSHHQWMAAEIARARLRQQWAGLFREFDVVLCPPFSVTAFPHDQTPDMEDRTIDIDGETHPYPSLIVWATVATPPGLPATVMPVGRSKAGLPIGAQIIGPLFEDRTPLAFAQLLESAYGGFVRPPEISL</sequence>
<evidence type="ECO:0000313" key="2">
    <source>
        <dbReference type="EMBL" id="XDV55930.1"/>
    </source>
</evidence>
<accession>A0AB39XFF7</accession>
<protein>
    <submittedName>
        <fullName evidence="2">Amidase</fullName>
        <ecNumber evidence="2">3.5.1.4</ecNumber>
    </submittedName>
</protein>
<dbReference type="InterPro" id="IPR036928">
    <property type="entry name" value="AS_sf"/>
</dbReference>
<evidence type="ECO:0000259" key="1">
    <source>
        <dbReference type="Pfam" id="PF01425"/>
    </source>
</evidence>
<dbReference type="InterPro" id="IPR023631">
    <property type="entry name" value="Amidase_dom"/>
</dbReference>
<dbReference type="NCBIfam" id="NF004816">
    <property type="entry name" value="PRK06170.1"/>
    <property type="match status" value="1"/>
</dbReference>
<dbReference type="EC" id="3.5.1.4" evidence="2"/>
<dbReference type="InterPro" id="IPR052739">
    <property type="entry name" value="FAAH2"/>
</dbReference>
<dbReference type="Pfam" id="PF01425">
    <property type="entry name" value="Amidase"/>
    <property type="match status" value="1"/>
</dbReference>
<proteinExistence type="predicted"/>
<gene>
    <name evidence="2" type="ORF">AB8Z38_24755</name>
</gene>
<name>A0AB39XFF7_9BRAD</name>
<organism evidence="2">
    <name type="scientific">Bradyrhizobium sp. LLZ17</name>
    <dbReference type="NCBI Taxonomy" id="3239388"/>
    <lineage>
        <taxon>Bacteria</taxon>
        <taxon>Pseudomonadati</taxon>
        <taxon>Pseudomonadota</taxon>
        <taxon>Alphaproteobacteria</taxon>
        <taxon>Hyphomicrobiales</taxon>
        <taxon>Nitrobacteraceae</taxon>
        <taxon>Bradyrhizobium</taxon>
    </lineage>
</organism>
<dbReference type="PANTHER" id="PTHR43372">
    <property type="entry name" value="FATTY-ACID AMIDE HYDROLASE"/>
    <property type="match status" value="1"/>
</dbReference>
<dbReference type="PANTHER" id="PTHR43372:SF4">
    <property type="entry name" value="FATTY-ACID AMIDE HYDROLASE 2"/>
    <property type="match status" value="1"/>
</dbReference>
<dbReference type="Gene3D" id="3.90.1300.10">
    <property type="entry name" value="Amidase signature (AS) domain"/>
    <property type="match status" value="1"/>
</dbReference>
<dbReference type="EMBL" id="CP165734">
    <property type="protein sequence ID" value="XDV55930.1"/>
    <property type="molecule type" value="Genomic_DNA"/>
</dbReference>
<dbReference type="AlphaFoldDB" id="A0AB39XFF7"/>